<dbReference type="InterPro" id="IPR019805">
    <property type="entry name" value="Heat_shock_protein_90_CS"/>
</dbReference>
<keyword evidence="6" id="KW-0143">Chaperone</keyword>
<dbReference type="GO" id="GO:0140662">
    <property type="term" value="F:ATP-dependent protein folding chaperone"/>
    <property type="evidence" value="ECO:0007669"/>
    <property type="project" value="InterPro"/>
</dbReference>
<accession>A0AAD4R7H1</accession>
<keyword evidence="5" id="KW-0067">ATP-binding</keyword>
<evidence type="ECO:0000313" key="9">
    <source>
        <dbReference type="Proteomes" id="UP001201812"/>
    </source>
</evidence>
<keyword evidence="9" id="KW-1185">Reference proteome</keyword>
<reference evidence="8" key="1">
    <citation type="submission" date="2022-01" db="EMBL/GenBank/DDBJ databases">
        <title>Genome Sequence Resource for Two Populations of Ditylenchus destructor, the Migratory Endoparasitic Phytonematode.</title>
        <authorList>
            <person name="Zhang H."/>
            <person name="Lin R."/>
            <person name="Xie B."/>
        </authorList>
    </citation>
    <scope>NUCLEOTIDE SEQUENCE</scope>
    <source>
        <strain evidence="8">BazhouSP</strain>
    </source>
</reference>
<dbReference type="InterPro" id="IPR003594">
    <property type="entry name" value="HATPase_dom"/>
</dbReference>
<dbReference type="AlphaFoldDB" id="A0AAD4R7H1"/>
<dbReference type="InterPro" id="IPR001404">
    <property type="entry name" value="Hsp90_fam"/>
</dbReference>
<keyword evidence="3" id="KW-0963">Cytoplasm</keyword>
<dbReference type="GO" id="GO:0051082">
    <property type="term" value="F:unfolded protein binding"/>
    <property type="evidence" value="ECO:0007669"/>
    <property type="project" value="InterPro"/>
</dbReference>
<evidence type="ECO:0000313" key="8">
    <source>
        <dbReference type="EMBL" id="KAI1720984.1"/>
    </source>
</evidence>
<dbReference type="InterPro" id="IPR020575">
    <property type="entry name" value="Hsp90_N"/>
</dbReference>
<dbReference type="CDD" id="cd16927">
    <property type="entry name" value="HATPase_Hsp90-like"/>
    <property type="match status" value="1"/>
</dbReference>
<comment type="subcellular location">
    <subcellularLocation>
        <location evidence="1">Cytoplasm</location>
    </subcellularLocation>
</comment>
<dbReference type="Pfam" id="PF00183">
    <property type="entry name" value="HSP90"/>
    <property type="match status" value="1"/>
</dbReference>
<dbReference type="InterPro" id="IPR036890">
    <property type="entry name" value="HATPase_C_sf"/>
</dbReference>
<evidence type="ECO:0000256" key="3">
    <source>
        <dbReference type="ARBA" id="ARBA00022490"/>
    </source>
</evidence>
<proteinExistence type="inferred from homology"/>
<dbReference type="GO" id="GO:0016887">
    <property type="term" value="F:ATP hydrolysis activity"/>
    <property type="evidence" value="ECO:0007669"/>
    <property type="project" value="InterPro"/>
</dbReference>
<keyword evidence="8" id="KW-0808">Transferase</keyword>
<comment type="caution">
    <text evidence="8">The sequence shown here is derived from an EMBL/GenBank/DDBJ whole genome shotgun (WGS) entry which is preliminary data.</text>
</comment>
<dbReference type="GO" id="GO:0005524">
    <property type="term" value="F:ATP binding"/>
    <property type="evidence" value="ECO:0007669"/>
    <property type="project" value="UniProtKB-KW"/>
</dbReference>
<evidence type="ECO:0000259" key="7">
    <source>
        <dbReference type="SMART" id="SM00387"/>
    </source>
</evidence>
<dbReference type="Proteomes" id="UP001201812">
    <property type="component" value="Unassembled WGS sequence"/>
</dbReference>
<gene>
    <name evidence="8" type="ORF">DdX_05235</name>
</gene>
<dbReference type="PANTHER" id="PTHR11528">
    <property type="entry name" value="HEAT SHOCK PROTEIN 90 FAMILY MEMBER"/>
    <property type="match status" value="1"/>
</dbReference>
<sequence>MSTDAQKKEGETFAFQAEIAQLMSLIINTFYSNKEIFLRELISNSSDALDKIRYQALTQPEELDSGKELFIKITPNKAEKTLTLMDTGVGMTKADLVNNLGTIAKSGTKAFMEALQAGADISMIGQFGVGFYSAFLVADRVVVTSKHNDDECHQWESSAGGSFIIRRLEDPELTRGTKVVLYMKEDQTEYLEERRIKEIVKKHSRFIGYPIKLLVEKERDQKLVSVTKEGLELPESEEETKKFEEDLINVSDESLALSYDEFDVLVLDINEKVLNEIGRAEGIKNLSEGTFPSAPFPANGVIYAPNNRYMVPLVCQIAERPSLSTKHIWFLVDTGAPFTCLTEKTLEAFVGAGQVTNDYYRLAIQDQNIEIICRISKEHYKEVNILGTDALRKLDLSIHVDWKKEKFQLVKS</sequence>
<feature type="domain" description="Histidine kinase/HSP90-like ATPase" evidence="7">
    <location>
        <begin position="33"/>
        <end position="187"/>
    </location>
</feature>
<dbReference type="EMBL" id="JAKKPZ010000005">
    <property type="protein sequence ID" value="KAI1720984.1"/>
    <property type="molecule type" value="Genomic_DNA"/>
</dbReference>
<dbReference type="PROSITE" id="PS00298">
    <property type="entry name" value="HSP90"/>
    <property type="match status" value="1"/>
</dbReference>
<evidence type="ECO:0000256" key="4">
    <source>
        <dbReference type="ARBA" id="ARBA00022741"/>
    </source>
</evidence>
<dbReference type="PRINTS" id="PR00775">
    <property type="entry name" value="HEATSHOCK90"/>
</dbReference>
<dbReference type="SMART" id="SM00387">
    <property type="entry name" value="HATPase_c"/>
    <property type="match status" value="1"/>
</dbReference>
<evidence type="ECO:0000256" key="5">
    <source>
        <dbReference type="ARBA" id="ARBA00022840"/>
    </source>
</evidence>
<organism evidence="8 9">
    <name type="scientific">Ditylenchus destructor</name>
    <dbReference type="NCBI Taxonomy" id="166010"/>
    <lineage>
        <taxon>Eukaryota</taxon>
        <taxon>Metazoa</taxon>
        <taxon>Ecdysozoa</taxon>
        <taxon>Nematoda</taxon>
        <taxon>Chromadorea</taxon>
        <taxon>Rhabditida</taxon>
        <taxon>Tylenchina</taxon>
        <taxon>Tylenchomorpha</taxon>
        <taxon>Sphaerularioidea</taxon>
        <taxon>Anguinidae</taxon>
        <taxon>Anguininae</taxon>
        <taxon>Ditylenchus</taxon>
    </lineage>
</organism>
<dbReference type="FunFam" id="3.30.565.10:FF:000001">
    <property type="entry name" value="Heat shock protein HSP 90-alpha"/>
    <property type="match status" value="1"/>
</dbReference>
<dbReference type="Gene3D" id="3.30.565.10">
    <property type="entry name" value="Histidine kinase-like ATPase, C-terminal domain"/>
    <property type="match status" value="1"/>
</dbReference>
<keyword evidence="4" id="KW-0547">Nucleotide-binding</keyword>
<dbReference type="SUPFAM" id="SSF50630">
    <property type="entry name" value="Acid proteases"/>
    <property type="match status" value="1"/>
</dbReference>
<comment type="similarity">
    <text evidence="2">Belongs to the heat shock protein 90 family.</text>
</comment>
<dbReference type="GO" id="GO:0016301">
    <property type="term" value="F:kinase activity"/>
    <property type="evidence" value="ECO:0007669"/>
    <property type="project" value="UniProtKB-KW"/>
</dbReference>
<dbReference type="SUPFAM" id="SSF55874">
    <property type="entry name" value="ATPase domain of HSP90 chaperone/DNA topoisomerase II/histidine kinase"/>
    <property type="match status" value="1"/>
</dbReference>
<evidence type="ECO:0000256" key="6">
    <source>
        <dbReference type="ARBA" id="ARBA00023186"/>
    </source>
</evidence>
<evidence type="ECO:0000256" key="1">
    <source>
        <dbReference type="ARBA" id="ARBA00004496"/>
    </source>
</evidence>
<keyword evidence="8" id="KW-0418">Kinase</keyword>
<evidence type="ECO:0000256" key="2">
    <source>
        <dbReference type="ARBA" id="ARBA00008239"/>
    </source>
</evidence>
<dbReference type="GO" id="GO:0005737">
    <property type="term" value="C:cytoplasm"/>
    <property type="evidence" value="ECO:0007669"/>
    <property type="project" value="UniProtKB-SubCell"/>
</dbReference>
<protein>
    <submittedName>
        <fullName evidence="8">Histidine kinase-, DNA gyrase b-, and HSP90-like ATPase domain-containing protein</fullName>
    </submittedName>
</protein>
<name>A0AAD4R7H1_9BILA</name>
<dbReference type="InterPro" id="IPR021109">
    <property type="entry name" value="Peptidase_aspartic_dom_sf"/>
</dbReference>
<dbReference type="Pfam" id="PF13589">
    <property type="entry name" value="HATPase_c_3"/>
    <property type="match status" value="1"/>
</dbReference>